<dbReference type="OrthoDB" id="135877at2157"/>
<organism evidence="8 9">
    <name type="scientific">Halosimplex carlsbadense 2-9-1</name>
    <dbReference type="NCBI Taxonomy" id="797114"/>
    <lineage>
        <taxon>Archaea</taxon>
        <taxon>Methanobacteriati</taxon>
        <taxon>Methanobacteriota</taxon>
        <taxon>Stenosarchaea group</taxon>
        <taxon>Halobacteria</taxon>
        <taxon>Halobacteriales</taxon>
        <taxon>Haloarculaceae</taxon>
        <taxon>Halosimplex</taxon>
    </lineage>
</organism>
<keyword evidence="3 5" id="KW-0238">DNA-binding</keyword>
<dbReference type="Pfam" id="PF00440">
    <property type="entry name" value="TetR_N"/>
    <property type="match status" value="1"/>
</dbReference>
<dbReference type="PANTHER" id="PTHR30055">
    <property type="entry name" value="HTH-TYPE TRANSCRIPTIONAL REGULATOR RUTR"/>
    <property type="match status" value="1"/>
</dbReference>
<dbReference type="EMBL" id="AOIU01000013">
    <property type="protein sequence ID" value="ELZ27670.1"/>
    <property type="molecule type" value="Genomic_DNA"/>
</dbReference>
<gene>
    <name evidence="8" type="ORF">C475_07110</name>
</gene>
<dbReference type="Proteomes" id="UP000011626">
    <property type="component" value="Unassembled WGS sequence"/>
</dbReference>
<comment type="caution">
    <text evidence="8">The sequence shown here is derived from an EMBL/GenBank/DDBJ whole genome shotgun (WGS) entry which is preliminary data.</text>
</comment>
<evidence type="ECO:0000256" key="2">
    <source>
        <dbReference type="ARBA" id="ARBA00023015"/>
    </source>
</evidence>
<dbReference type="GO" id="GO:0003700">
    <property type="term" value="F:DNA-binding transcription factor activity"/>
    <property type="evidence" value="ECO:0007669"/>
    <property type="project" value="TreeGrafter"/>
</dbReference>
<dbReference type="AlphaFoldDB" id="M0CWU2"/>
<dbReference type="InterPro" id="IPR009057">
    <property type="entry name" value="Homeodomain-like_sf"/>
</dbReference>
<dbReference type="PROSITE" id="PS50977">
    <property type="entry name" value="HTH_TETR_2"/>
    <property type="match status" value="1"/>
</dbReference>
<evidence type="ECO:0000313" key="8">
    <source>
        <dbReference type="EMBL" id="ELZ27670.1"/>
    </source>
</evidence>
<keyword evidence="9" id="KW-1185">Reference proteome</keyword>
<dbReference type="PANTHER" id="PTHR30055:SF234">
    <property type="entry name" value="HTH-TYPE TRANSCRIPTIONAL REGULATOR BETI"/>
    <property type="match status" value="1"/>
</dbReference>
<feature type="DNA-binding region" description="H-T-H motif" evidence="5">
    <location>
        <begin position="32"/>
        <end position="51"/>
    </location>
</feature>
<evidence type="ECO:0000259" key="7">
    <source>
        <dbReference type="PROSITE" id="PS50977"/>
    </source>
</evidence>
<dbReference type="SUPFAM" id="SSF48498">
    <property type="entry name" value="Tetracyclin repressor-like, C-terminal domain"/>
    <property type="match status" value="1"/>
</dbReference>
<evidence type="ECO:0000256" key="1">
    <source>
        <dbReference type="ARBA" id="ARBA00022491"/>
    </source>
</evidence>
<dbReference type="Gene3D" id="1.10.357.10">
    <property type="entry name" value="Tetracycline Repressor, domain 2"/>
    <property type="match status" value="1"/>
</dbReference>
<dbReference type="Pfam" id="PF13977">
    <property type="entry name" value="TetR_C_6"/>
    <property type="match status" value="1"/>
</dbReference>
<dbReference type="GO" id="GO:0000976">
    <property type="term" value="F:transcription cis-regulatory region binding"/>
    <property type="evidence" value="ECO:0007669"/>
    <property type="project" value="TreeGrafter"/>
</dbReference>
<protein>
    <submittedName>
        <fullName evidence="8">TetR family transcriptional regulator</fullName>
    </submittedName>
</protein>
<dbReference type="InterPro" id="IPR039538">
    <property type="entry name" value="BetI_C"/>
</dbReference>
<name>M0CWU2_9EURY</name>
<reference evidence="8 9" key="1">
    <citation type="journal article" date="2014" name="PLoS Genet.">
        <title>Phylogenetically driven sequencing of extremely halophilic archaea reveals strategies for static and dynamic osmo-response.</title>
        <authorList>
            <person name="Becker E.A."/>
            <person name="Seitzer P.M."/>
            <person name="Tritt A."/>
            <person name="Larsen D."/>
            <person name="Krusor M."/>
            <person name="Yao A.I."/>
            <person name="Wu D."/>
            <person name="Madern D."/>
            <person name="Eisen J.A."/>
            <person name="Darling A.E."/>
            <person name="Facciotti M.T."/>
        </authorList>
    </citation>
    <scope>NUCLEOTIDE SEQUENCE [LARGE SCALE GENOMIC DNA]</scope>
    <source>
        <strain evidence="8 9">2-9-1</strain>
    </source>
</reference>
<evidence type="ECO:0000256" key="6">
    <source>
        <dbReference type="SAM" id="MobiDB-lite"/>
    </source>
</evidence>
<dbReference type="InterPro" id="IPR036271">
    <property type="entry name" value="Tet_transcr_reg_TetR-rel_C_sf"/>
</dbReference>
<evidence type="ECO:0000313" key="9">
    <source>
        <dbReference type="Proteomes" id="UP000011626"/>
    </source>
</evidence>
<dbReference type="RefSeq" id="WP_006883096.1">
    <property type="nucleotide sequence ID" value="NZ_AOIU01000013.1"/>
</dbReference>
<feature type="domain" description="HTH tetR-type" evidence="7">
    <location>
        <begin position="9"/>
        <end position="69"/>
    </location>
</feature>
<keyword evidence="4" id="KW-0804">Transcription</keyword>
<evidence type="ECO:0000256" key="4">
    <source>
        <dbReference type="ARBA" id="ARBA00023163"/>
    </source>
</evidence>
<accession>M0CWU2</accession>
<proteinExistence type="predicted"/>
<evidence type="ECO:0000256" key="5">
    <source>
        <dbReference type="PROSITE-ProRule" id="PRU00335"/>
    </source>
</evidence>
<dbReference type="InterPro" id="IPR050109">
    <property type="entry name" value="HTH-type_TetR-like_transc_reg"/>
</dbReference>
<feature type="region of interest" description="Disordered" evidence="6">
    <location>
        <begin position="209"/>
        <end position="229"/>
    </location>
</feature>
<dbReference type="STRING" id="797114.C475_07110"/>
<sequence length="229" mass="25623">MASEVDVEGDTHREIMGATYHALCKHGYAHLTMQDIADEFDKSRSLLHYHYDTKEELMLAFVDNTVGWVGARLAESATEDPLERLEEYIDGFVIEPGEEERETFALALLELRVQAVHNEQFREKLSTHYQTNIDTVAEIIADGVDAGVFHPVDPDEVGETIYTALVGARMYQVTLGARHASRRMRDRIAEFVVDDLLVDDRSVAEFNVEDAGFPKDDGDDGNDGGETAT</sequence>
<evidence type="ECO:0000256" key="3">
    <source>
        <dbReference type="ARBA" id="ARBA00023125"/>
    </source>
</evidence>
<dbReference type="eggNOG" id="arCOG02646">
    <property type="taxonomic scope" value="Archaea"/>
</dbReference>
<keyword evidence="2" id="KW-0805">Transcription regulation</keyword>
<keyword evidence="1" id="KW-0678">Repressor</keyword>
<dbReference type="SUPFAM" id="SSF46689">
    <property type="entry name" value="Homeodomain-like"/>
    <property type="match status" value="1"/>
</dbReference>
<dbReference type="InterPro" id="IPR001647">
    <property type="entry name" value="HTH_TetR"/>
</dbReference>